<reference evidence="4 5" key="1">
    <citation type="submission" date="2020-01" db="EMBL/GenBank/DDBJ databases">
        <authorList>
            <person name="Deng T."/>
        </authorList>
    </citation>
    <scope>NUCLEOTIDE SEQUENCE [LARGE SCALE GENOMIC DNA]</scope>
    <source>
        <strain evidence="4 5">5221</strain>
    </source>
</reference>
<dbReference type="SMART" id="SM00487">
    <property type="entry name" value="DEXDc"/>
    <property type="match status" value="1"/>
</dbReference>
<proteinExistence type="predicted"/>
<accession>A0A6N9H543</accession>
<evidence type="ECO:0000313" key="4">
    <source>
        <dbReference type="EMBL" id="MYM18906.1"/>
    </source>
</evidence>
<evidence type="ECO:0000256" key="2">
    <source>
        <dbReference type="ARBA" id="ARBA00022840"/>
    </source>
</evidence>
<dbReference type="Gene3D" id="3.40.50.300">
    <property type="entry name" value="P-loop containing nucleotide triphosphate hydrolases"/>
    <property type="match status" value="2"/>
</dbReference>
<feature type="domain" description="Helicase C-terminal" evidence="3">
    <location>
        <begin position="248"/>
        <end position="441"/>
    </location>
</feature>
<evidence type="ECO:0000259" key="3">
    <source>
        <dbReference type="PROSITE" id="PS51194"/>
    </source>
</evidence>
<evidence type="ECO:0000313" key="5">
    <source>
        <dbReference type="Proteomes" id="UP000469215"/>
    </source>
</evidence>
<keyword evidence="4" id="KW-0378">Hydrolase</keyword>
<dbReference type="EMBL" id="WWEQ01000006">
    <property type="protein sequence ID" value="MYM18906.1"/>
    <property type="molecule type" value="Genomic_DNA"/>
</dbReference>
<dbReference type="RefSeq" id="WP_160952346.1">
    <property type="nucleotide sequence ID" value="NZ_WWEQ01000006.1"/>
</dbReference>
<evidence type="ECO:0000256" key="1">
    <source>
        <dbReference type="ARBA" id="ARBA00022741"/>
    </source>
</evidence>
<dbReference type="SUPFAM" id="SSF52540">
    <property type="entry name" value="P-loop containing nucleoside triphosphate hydrolases"/>
    <property type="match status" value="1"/>
</dbReference>
<protein>
    <submittedName>
        <fullName evidence="4">ATP-dependent helicase</fullName>
    </submittedName>
</protein>
<dbReference type="Pfam" id="PF00270">
    <property type="entry name" value="DEAD"/>
    <property type="match status" value="1"/>
</dbReference>
<sequence>MNAINKTVNIVDVTYAQTKASVNTDALGMREMQQRVFEQRDAQYLLVKAPPASGKSRALMFVALDKLYNQGRRKVIVAVPEKSIGASFASTDLTKHGFWANWEIKDEHNLCLPGSDAGKVDAFIEFLRGPDAVLVCTHATLRFAFEKLAPESFNGTVLAIDEFHHVSADTESSRLGALLRDVMNGSDVHIVAMTGSYFRGDSVPVLSPEDEAKFTPVTFNYYDQLNGYEHLRSLGIGHHFYQGRYTDAIDQVLDLDKKTIVHIPSVNSGESTKDKIEEVGRIIDAIGHVESTDPDTGIISVRREDNGEIVRVADLVDDTDQKKRGDTLHYLSHTASKERDGVDIIIALGMAKEGFDWPFAEHALTVGYRASLTEVIQIIGRVTRDSPGKSHAQFTNLIAEPDASQGEVKVSVNNMLKAITASLLMEQVLAPNFNFKTKKFDDDEFVKKGELKIKGFKEPSSDRVKQIVATDLNDLKATILQDDTFARAAAGSIDAETTNKVLIPKIIREKYPDLTEEQVEEVRQQVVVDSVIKNGEVKTVGDRRIIKMAERFVNIDELNINLIDSVNPFQRAFEVLSKSVTPSVLRLIQDTITSTKIEFSEEEALALYPKIKTWVQVNGKRPDVRSEDPVEKRMAAALLFLQKLKQQRRADKAATEMVEPS</sequence>
<keyword evidence="1" id="KW-0547">Nucleotide-binding</keyword>
<dbReference type="GO" id="GO:0003676">
    <property type="term" value="F:nucleic acid binding"/>
    <property type="evidence" value="ECO:0007669"/>
    <property type="project" value="InterPro"/>
</dbReference>
<keyword evidence="2" id="KW-0067">ATP-binding</keyword>
<name>A0A6N9H543_9MICO</name>
<dbReference type="InterPro" id="IPR001650">
    <property type="entry name" value="Helicase_C-like"/>
</dbReference>
<keyword evidence="5" id="KW-1185">Reference proteome</keyword>
<dbReference type="AlphaFoldDB" id="A0A6N9H543"/>
<keyword evidence="4" id="KW-0347">Helicase</keyword>
<comment type="caution">
    <text evidence="4">The sequence shown here is derived from an EMBL/GenBank/DDBJ whole genome shotgun (WGS) entry which is preliminary data.</text>
</comment>
<organism evidence="4 5">
    <name type="scientific">Brevibacterium rongguiense</name>
    <dbReference type="NCBI Taxonomy" id="2695267"/>
    <lineage>
        <taxon>Bacteria</taxon>
        <taxon>Bacillati</taxon>
        <taxon>Actinomycetota</taxon>
        <taxon>Actinomycetes</taxon>
        <taxon>Micrococcales</taxon>
        <taxon>Brevibacteriaceae</taxon>
        <taxon>Brevibacterium</taxon>
    </lineage>
</organism>
<dbReference type="GO" id="GO:0004386">
    <property type="term" value="F:helicase activity"/>
    <property type="evidence" value="ECO:0007669"/>
    <property type="project" value="UniProtKB-KW"/>
</dbReference>
<dbReference type="GO" id="GO:0005524">
    <property type="term" value="F:ATP binding"/>
    <property type="evidence" value="ECO:0007669"/>
    <property type="project" value="UniProtKB-KW"/>
</dbReference>
<dbReference type="InterPro" id="IPR014001">
    <property type="entry name" value="Helicase_ATP-bd"/>
</dbReference>
<dbReference type="Proteomes" id="UP000469215">
    <property type="component" value="Unassembled WGS sequence"/>
</dbReference>
<dbReference type="PROSITE" id="PS51194">
    <property type="entry name" value="HELICASE_CTER"/>
    <property type="match status" value="1"/>
</dbReference>
<dbReference type="InterPro" id="IPR027417">
    <property type="entry name" value="P-loop_NTPase"/>
</dbReference>
<gene>
    <name evidence="4" type="ORF">GSY69_02645</name>
</gene>
<dbReference type="InterPro" id="IPR011545">
    <property type="entry name" value="DEAD/DEAH_box_helicase_dom"/>
</dbReference>